<dbReference type="PANTHER" id="PTHR46244">
    <property type="entry name" value="PHOSPHOENOLPYRUVATE-PROTEIN PHOSPHOTRANSFERASE"/>
    <property type="match status" value="1"/>
</dbReference>
<dbReference type="InterPro" id="IPR001127">
    <property type="entry name" value="PTS_EIIA_1_perm"/>
</dbReference>
<dbReference type="InterPro" id="IPR008731">
    <property type="entry name" value="PTS_EIN"/>
</dbReference>
<evidence type="ECO:0000259" key="14">
    <source>
        <dbReference type="PROSITE" id="PS51093"/>
    </source>
</evidence>
<dbReference type="SUPFAM" id="SSF47831">
    <property type="entry name" value="Enzyme I of the PEP:sugar phosphotransferase system HPr-binding (sub)domain"/>
    <property type="match status" value="1"/>
</dbReference>
<dbReference type="AlphaFoldDB" id="A0A0S4TXG9"/>
<dbReference type="InterPro" id="IPR011055">
    <property type="entry name" value="Dup_hybrid_motif"/>
</dbReference>
<dbReference type="Pfam" id="PF00358">
    <property type="entry name" value="PTS_EIIA_1"/>
    <property type="match status" value="1"/>
</dbReference>
<evidence type="ECO:0000256" key="4">
    <source>
        <dbReference type="ARBA" id="ARBA00007837"/>
    </source>
</evidence>
<feature type="domain" description="HPr" evidence="15">
    <location>
        <begin position="177"/>
        <end position="264"/>
    </location>
</feature>
<evidence type="ECO:0000256" key="6">
    <source>
        <dbReference type="ARBA" id="ARBA00022448"/>
    </source>
</evidence>
<dbReference type="Pfam" id="PF00391">
    <property type="entry name" value="PEP-utilizers"/>
    <property type="match status" value="1"/>
</dbReference>
<evidence type="ECO:0000256" key="5">
    <source>
        <dbReference type="ARBA" id="ARBA00012232"/>
    </source>
</evidence>
<dbReference type="InterPro" id="IPR035895">
    <property type="entry name" value="HPr-like_sf"/>
</dbReference>
<dbReference type="Pfam" id="PF00381">
    <property type="entry name" value="PTS-HPr"/>
    <property type="match status" value="1"/>
</dbReference>
<evidence type="ECO:0000256" key="9">
    <source>
        <dbReference type="ARBA" id="ARBA00022679"/>
    </source>
</evidence>
<reference evidence="16" key="1">
    <citation type="submission" date="2015-10" db="EMBL/GenBank/DDBJ databases">
        <authorList>
            <person name="Gilbert D.G."/>
        </authorList>
    </citation>
    <scope>NUCLEOTIDE SEQUENCE</scope>
    <source>
        <strain evidence="16">Phyl III-seqv23</strain>
    </source>
</reference>
<dbReference type="InterPro" id="IPR023151">
    <property type="entry name" value="PEP_util_CS"/>
</dbReference>
<evidence type="ECO:0000256" key="3">
    <source>
        <dbReference type="ARBA" id="ARBA00004496"/>
    </source>
</evidence>
<dbReference type="Gene3D" id="3.30.1340.10">
    <property type="entry name" value="HPr-like"/>
    <property type="match status" value="1"/>
</dbReference>
<dbReference type="EMBL" id="LN899819">
    <property type="protein sequence ID" value="CUV14742.1"/>
    <property type="molecule type" value="Genomic_DNA"/>
</dbReference>
<evidence type="ECO:0000256" key="11">
    <source>
        <dbReference type="ARBA" id="ARBA00022723"/>
    </source>
</evidence>
<dbReference type="PATRIC" id="fig|305.106.peg.3261"/>
<dbReference type="InterPro" id="IPR050499">
    <property type="entry name" value="PEP-utilizing_PTS_enzyme"/>
</dbReference>
<keyword evidence="13" id="KW-0460">Magnesium</keyword>
<dbReference type="SUPFAM" id="SSF51261">
    <property type="entry name" value="Duplicated hybrid motif"/>
    <property type="match status" value="1"/>
</dbReference>
<dbReference type="InterPro" id="IPR000032">
    <property type="entry name" value="HPr-like"/>
</dbReference>
<proteinExistence type="inferred from homology"/>
<evidence type="ECO:0000256" key="12">
    <source>
        <dbReference type="ARBA" id="ARBA00022777"/>
    </source>
</evidence>
<dbReference type="InterPro" id="IPR015813">
    <property type="entry name" value="Pyrv/PenolPyrv_kinase-like_dom"/>
</dbReference>
<dbReference type="GO" id="GO:0009401">
    <property type="term" value="P:phosphoenolpyruvate-dependent sugar phosphotransferase system"/>
    <property type="evidence" value="ECO:0007669"/>
    <property type="project" value="UniProtKB-KW"/>
</dbReference>
<evidence type="ECO:0000256" key="2">
    <source>
        <dbReference type="ARBA" id="ARBA00001946"/>
    </source>
</evidence>
<keyword evidence="6" id="KW-0813">Transport</keyword>
<evidence type="ECO:0000259" key="15">
    <source>
        <dbReference type="PROSITE" id="PS51350"/>
    </source>
</evidence>
<dbReference type="InterPro" id="IPR001020">
    <property type="entry name" value="PTS_HPr_His_P_site"/>
</dbReference>
<dbReference type="InterPro" id="IPR008279">
    <property type="entry name" value="PEP-util_enz_mobile_dom"/>
</dbReference>
<dbReference type="Gene3D" id="2.70.70.10">
    <property type="entry name" value="Glucose Permease (Domain IIA)"/>
    <property type="match status" value="1"/>
</dbReference>
<keyword evidence="11" id="KW-0479">Metal-binding</keyword>
<dbReference type="InterPro" id="IPR036637">
    <property type="entry name" value="Phosphohistidine_dom_sf"/>
</dbReference>
<dbReference type="NCBIfam" id="TIGR01003">
    <property type="entry name" value="PTS_HPr_family"/>
    <property type="match status" value="1"/>
</dbReference>
<sequence length="851" mass="88984">MSSRQLQLRVLAPLSGRVVPIEDVPDPAFAQKMVGDGLSIDPATDVVLAPIDGRVIDFHDARHAIVIADASGVEIMVHVGLDTVMLAGQGFEALVGKGDTVRAGQPLLRFDAALVAAKASALTEIVVVNGERVRQMDKAAGSVEAGRSVLLTLHLEAADEAGDTGDAPGHAQEEALLQSPPIVLPNPAGLHARPAARLASEARGFVARLTLWYGQQQADAKSAVAIMALATRCGDEVRLSGSGSDAAQALAALADLLRSGCGESAGTAALPQAKAAAFALHDRSPAFDSAPAAGSLRGVGASPGVAVGQIVRWSGIAPEFDETGGPFEQEHARLHAALQIAASQIKSLVMADTLPNTPQAQIMDAHLAFLEDPMLIEAAEAGLRGGASAASAWHLACQSVEQHLRLHANPQVRERAADVRDVGVRVLTVLTGAAERPRSLPERSIIVADDLTPSDTITMDRSKVAGLCTVSGGPTSHVAILARSMGIPAVCGVPAQALSLRDGTPAVLDGTAGVLQADPDPALRAEVERRLAAARQQLQADRQTAHRPGRTRDGHRVEVVANVRDADEAREAVAAGGEGVGLLRSEFLFEDRTAPPDEDEQAAAYQAVAAALGPERPLIVRTLDIGGDKPLRYLPLPKEDNPFLGLRGIRVSLAYPELFRSQLRAMLRAAPGGNLHIMFPMVSDLDEVLVAKRILREEQVRYPIPVKIGVMIEVPAAVAIVEALAQEVDFFSIGTNDLTQYTLAIDRGHAGLAARVDALHPAVLRMIALTVEGAHAHGKWVGVCGALASDLAAVPVLVGLGVDELSVSVPAIASVKAALSRLDFEDCRALARRVLPLGSAARVREALAQGC</sequence>
<dbReference type="GO" id="GO:0008965">
    <property type="term" value="F:phosphoenolpyruvate-protein phosphotransferase activity"/>
    <property type="evidence" value="ECO:0007669"/>
    <property type="project" value="UniProtKB-EC"/>
</dbReference>
<dbReference type="SUPFAM" id="SSF51621">
    <property type="entry name" value="Phosphoenolpyruvate/pyruvate domain"/>
    <property type="match status" value="1"/>
</dbReference>
<dbReference type="PROSITE" id="PS00742">
    <property type="entry name" value="PEP_ENZYMES_2"/>
    <property type="match status" value="1"/>
</dbReference>
<evidence type="ECO:0000256" key="7">
    <source>
        <dbReference type="ARBA" id="ARBA00022490"/>
    </source>
</evidence>
<dbReference type="PROSITE" id="PS00371">
    <property type="entry name" value="PTS_EIIA_TYPE_1_HIS"/>
    <property type="match status" value="1"/>
</dbReference>
<comment type="subcellular location">
    <subcellularLocation>
        <location evidence="3">Cytoplasm</location>
    </subcellularLocation>
</comment>
<dbReference type="EC" id="2.7.3.9" evidence="5"/>
<dbReference type="InterPro" id="IPR036618">
    <property type="entry name" value="PtsI_HPr-bd_sf"/>
</dbReference>
<dbReference type="FunFam" id="2.70.70.10:FF:000001">
    <property type="entry name" value="PTS system glucose-specific IIA component"/>
    <property type="match status" value="1"/>
</dbReference>
<comment type="catalytic activity">
    <reaction evidence="1">
        <text>L-histidyl-[protein] + phosphoenolpyruvate = N(pros)-phospho-L-histidyl-[protein] + pyruvate</text>
        <dbReference type="Rhea" id="RHEA:23880"/>
        <dbReference type="Rhea" id="RHEA-COMP:9745"/>
        <dbReference type="Rhea" id="RHEA-COMP:9746"/>
        <dbReference type="ChEBI" id="CHEBI:15361"/>
        <dbReference type="ChEBI" id="CHEBI:29979"/>
        <dbReference type="ChEBI" id="CHEBI:58702"/>
        <dbReference type="ChEBI" id="CHEBI:64837"/>
        <dbReference type="EC" id="2.7.3.9"/>
    </reaction>
</comment>
<name>A0A0S4TXG9_RALSL</name>
<dbReference type="GO" id="GO:0046872">
    <property type="term" value="F:metal ion binding"/>
    <property type="evidence" value="ECO:0007669"/>
    <property type="project" value="UniProtKB-KW"/>
</dbReference>
<dbReference type="Gene3D" id="1.10.274.10">
    <property type="entry name" value="PtsI, HPr-binding domain"/>
    <property type="match status" value="1"/>
</dbReference>
<evidence type="ECO:0000256" key="1">
    <source>
        <dbReference type="ARBA" id="ARBA00000683"/>
    </source>
</evidence>
<comment type="cofactor">
    <cofactor evidence="2">
        <name>Mg(2+)</name>
        <dbReference type="ChEBI" id="CHEBI:18420"/>
    </cofactor>
</comment>
<dbReference type="CDD" id="cd00367">
    <property type="entry name" value="PTS-HPr_like"/>
    <property type="match status" value="1"/>
</dbReference>
<evidence type="ECO:0000256" key="10">
    <source>
        <dbReference type="ARBA" id="ARBA00022683"/>
    </source>
</evidence>
<gene>
    <name evidence="16" type="ORF">RUN39_v1_950007</name>
</gene>
<dbReference type="NCBIfam" id="TIGR00830">
    <property type="entry name" value="PTBA"/>
    <property type="match status" value="1"/>
</dbReference>
<dbReference type="Pfam" id="PF05524">
    <property type="entry name" value="PEP-utilisers_N"/>
    <property type="match status" value="1"/>
</dbReference>
<keyword evidence="9 16" id="KW-0808">Transferase</keyword>
<feature type="domain" description="PTS EIIA type-1" evidence="14">
    <location>
        <begin position="26"/>
        <end position="130"/>
    </location>
</feature>
<evidence type="ECO:0000313" key="16">
    <source>
        <dbReference type="EMBL" id="CUV14742.1"/>
    </source>
</evidence>
<organism evidence="16">
    <name type="scientific">Ralstonia solanacearum</name>
    <name type="common">Pseudomonas solanacearum</name>
    <dbReference type="NCBI Taxonomy" id="305"/>
    <lineage>
        <taxon>Bacteria</taxon>
        <taxon>Pseudomonadati</taxon>
        <taxon>Pseudomonadota</taxon>
        <taxon>Betaproteobacteria</taxon>
        <taxon>Burkholderiales</taxon>
        <taxon>Burkholderiaceae</taxon>
        <taxon>Ralstonia</taxon>
        <taxon>Ralstonia solanacearum species complex</taxon>
    </lineage>
</organism>
<dbReference type="GO" id="GO:0016301">
    <property type="term" value="F:kinase activity"/>
    <property type="evidence" value="ECO:0007669"/>
    <property type="project" value="UniProtKB-KW"/>
</dbReference>
<keyword evidence="8" id="KW-0762">Sugar transport</keyword>
<dbReference type="SUPFAM" id="SSF55594">
    <property type="entry name" value="HPr-like"/>
    <property type="match status" value="1"/>
</dbReference>
<dbReference type="SUPFAM" id="SSF52009">
    <property type="entry name" value="Phosphohistidine domain"/>
    <property type="match status" value="1"/>
</dbReference>
<dbReference type="PRINTS" id="PR01736">
    <property type="entry name" value="PHPHTRNFRASE"/>
</dbReference>
<dbReference type="InterPro" id="IPR040442">
    <property type="entry name" value="Pyrv_kinase-like_dom_sf"/>
</dbReference>
<dbReference type="PROSITE" id="PS00369">
    <property type="entry name" value="PTS_HPR_HIS"/>
    <property type="match status" value="1"/>
</dbReference>
<dbReference type="PRINTS" id="PR00107">
    <property type="entry name" value="PHOSPHOCPHPR"/>
</dbReference>
<dbReference type="PANTHER" id="PTHR46244:SF6">
    <property type="entry name" value="PHOSPHOENOLPYRUVATE-PROTEIN PHOSPHOTRANSFERASE"/>
    <property type="match status" value="1"/>
</dbReference>
<evidence type="ECO:0000256" key="13">
    <source>
        <dbReference type="ARBA" id="ARBA00022842"/>
    </source>
</evidence>
<dbReference type="GO" id="GO:0005737">
    <property type="term" value="C:cytoplasm"/>
    <property type="evidence" value="ECO:0007669"/>
    <property type="project" value="UniProtKB-SubCell"/>
</dbReference>
<dbReference type="InterPro" id="IPR000121">
    <property type="entry name" value="PEP_util_C"/>
</dbReference>
<dbReference type="NCBIfam" id="TIGR01417">
    <property type="entry name" value="PTS_I_fam"/>
    <property type="match status" value="1"/>
</dbReference>
<protein>
    <recommendedName>
        <fullName evidence="5">phosphoenolpyruvate--protein phosphotransferase</fullName>
        <ecNumber evidence="5">2.7.3.9</ecNumber>
    </recommendedName>
</protein>
<dbReference type="Pfam" id="PF02896">
    <property type="entry name" value="PEP-utilizers_C"/>
    <property type="match status" value="1"/>
</dbReference>
<keyword evidence="16" id="KW-0670">Pyruvate</keyword>
<dbReference type="InterPro" id="IPR006318">
    <property type="entry name" value="PTS_EI-like"/>
</dbReference>
<dbReference type="PROSITE" id="PS51350">
    <property type="entry name" value="PTS_HPR_DOM"/>
    <property type="match status" value="1"/>
</dbReference>
<dbReference type="PROSITE" id="PS51093">
    <property type="entry name" value="PTS_EIIA_TYPE_1"/>
    <property type="match status" value="1"/>
</dbReference>
<dbReference type="Gene3D" id="3.20.20.60">
    <property type="entry name" value="Phosphoenolpyruvate-binding domains"/>
    <property type="match status" value="1"/>
</dbReference>
<keyword evidence="12" id="KW-0418">Kinase</keyword>
<accession>A0A0S4TXG9</accession>
<dbReference type="Gene3D" id="3.50.30.10">
    <property type="entry name" value="Phosphohistidine domain"/>
    <property type="match status" value="1"/>
</dbReference>
<evidence type="ECO:0000256" key="8">
    <source>
        <dbReference type="ARBA" id="ARBA00022597"/>
    </source>
</evidence>
<comment type="similarity">
    <text evidence="4">Belongs to the PEP-utilizing enzyme family.</text>
</comment>
<keyword evidence="7" id="KW-0963">Cytoplasm</keyword>
<keyword evidence="10" id="KW-0598">Phosphotransferase system</keyword>